<dbReference type="OrthoDB" id="9793571at2"/>
<keyword evidence="5" id="KW-0804">Transcription</keyword>
<dbReference type="GO" id="GO:0003700">
    <property type="term" value="F:DNA-binding transcription factor activity"/>
    <property type="evidence" value="ECO:0007669"/>
    <property type="project" value="InterPro"/>
</dbReference>
<evidence type="ECO:0000256" key="3">
    <source>
        <dbReference type="ARBA" id="ARBA00023015"/>
    </source>
</evidence>
<dbReference type="EMBL" id="FNTI01000001">
    <property type="protein sequence ID" value="SED01039.1"/>
    <property type="molecule type" value="Genomic_DNA"/>
</dbReference>
<reference evidence="7 8" key="1">
    <citation type="submission" date="2016-10" db="EMBL/GenBank/DDBJ databases">
        <authorList>
            <person name="de Groot N.N."/>
        </authorList>
    </citation>
    <scope>NUCLEOTIDE SEQUENCE [LARGE SCALE GENOMIC DNA]</scope>
    <source>
        <strain evidence="7 8">GAS522</strain>
    </source>
</reference>
<evidence type="ECO:0000259" key="6">
    <source>
        <dbReference type="PROSITE" id="PS50931"/>
    </source>
</evidence>
<dbReference type="SUPFAM" id="SSF53850">
    <property type="entry name" value="Periplasmic binding protein-like II"/>
    <property type="match status" value="1"/>
</dbReference>
<dbReference type="InterPro" id="IPR000847">
    <property type="entry name" value="LysR_HTH_N"/>
</dbReference>
<evidence type="ECO:0000256" key="4">
    <source>
        <dbReference type="ARBA" id="ARBA00023125"/>
    </source>
</evidence>
<comment type="similarity">
    <text evidence="2">Belongs to the LysR transcriptional regulatory family.</text>
</comment>
<dbReference type="PANTHER" id="PTHR30537:SF74">
    <property type="entry name" value="HTH-TYPE TRANSCRIPTIONAL REGULATOR TRPI"/>
    <property type="match status" value="1"/>
</dbReference>
<dbReference type="Proteomes" id="UP000183208">
    <property type="component" value="Unassembled WGS sequence"/>
</dbReference>
<dbReference type="InterPro" id="IPR005119">
    <property type="entry name" value="LysR_subst-bd"/>
</dbReference>
<sequence length="310" mass="34384">MNIIHPAHVPGYALRAIPPLTALLAFERAATQLSFRRAARDLSLSPSAISHQIRGLEAQFGVKLFVRGARSVRLTADGERYLAKVAVALATLQDAGRDMLQHRRDASSELWISSLPFFTSAVLLPALPDFKRRHPALTLRIEATHQYADFNSSRVDVAIRYGREHSTGLKFEPLVTVKGLPVCAPALVKQGLRTPEDLSREVLIHLTTQPRAWPAWLKEAGLSHLVPRGHLWLDSVPAMLEAAEHGLGVTLAMAPLIKTRPGYGKRLVAPFAFEGAYHETIYLVSRTEQARDRRIGALRKWIMEAVARAK</sequence>
<dbReference type="GO" id="GO:0006351">
    <property type="term" value="P:DNA-templated transcription"/>
    <property type="evidence" value="ECO:0007669"/>
    <property type="project" value="TreeGrafter"/>
</dbReference>
<evidence type="ECO:0000313" key="7">
    <source>
        <dbReference type="EMBL" id="SED01039.1"/>
    </source>
</evidence>
<dbReference type="SUPFAM" id="SSF46785">
    <property type="entry name" value="Winged helix' DNA-binding domain"/>
    <property type="match status" value="1"/>
</dbReference>
<dbReference type="GO" id="GO:0043565">
    <property type="term" value="F:sequence-specific DNA binding"/>
    <property type="evidence" value="ECO:0007669"/>
    <property type="project" value="TreeGrafter"/>
</dbReference>
<dbReference type="InterPro" id="IPR036388">
    <property type="entry name" value="WH-like_DNA-bd_sf"/>
</dbReference>
<name>A0A1M6XQ91_9BRAD</name>
<proteinExistence type="inferred from homology"/>
<dbReference type="FunFam" id="1.10.10.10:FF:000001">
    <property type="entry name" value="LysR family transcriptional regulator"/>
    <property type="match status" value="1"/>
</dbReference>
<protein>
    <submittedName>
        <fullName evidence="7">Transcriptional regulator, LysR family</fullName>
    </submittedName>
</protein>
<dbReference type="PRINTS" id="PR00039">
    <property type="entry name" value="HTHLYSR"/>
</dbReference>
<dbReference type="Pfam" id="PF03466">
    <property type="entry name" value="LysR_substrate"/>
    <property type="match status" value="1"/>
</dbReference>
<dbReference type="Gene3D" id="1.10.10.10">
    <property type="entry name" value="Winged helix-like DNA-binding domain superfamily/Winged helix DNA-binding domain"/>
    <property type="match status" value="1"/>
</dbReference>
<dbReference type="AlphaFoldDB" id="A0A1M6XQ91"/>
<dbReference type="Gene3D" id="3.40.190.10">
    <property type="entry name" value="Periplasmic binding protein-like II"/>
    <property type="match status" value="2"/>
</dbReference>
<accession>A0A1M6XQ91</accession>
<evidence type="ECO:0000256" key="1">
    <source>
        <dbReference type="ARBA" id="ARBA00003502"/>
    </source>
</evidence>
<keyword evidence="4" id="KW-0238">DNA-binding</keyword>
<evidence type="ECO:0000256" key="2">
    <source>
        <dbReference type="ARBA" id="ARBA00009437"/>
    </source>
</evidence>
<feature type="domain" description="HTH lysR-type" evidence="6">
    <location>
        <begin position="18"/>
        <end position="75"/>
    </location>
</feature>
<dbReference type="InterPro" id="IPR058163">
    <property type="entry name" value="LysR-type_TF_proteobact-type"/>
</dbReference>
<dbReference type="PROSITE" id="PS50931">
    <property type="entry name" value="HTH_LYSR"/>
    <property type="match status" value="1"/>
</dbReference>
<evidence type="ECO:0000313" key="8">
    <source>
        <dbReference type="Proteomes" id="UP000183208"/>
    </source>
</evidence>
<keyword evidence="3" id="KW-0805">Transcription regulation</keyword>
<dbReference type="PANTHER" id="PTHR30537">
    <property type="entry name" value="HTH-TYPE TRANSCRIPTIONAL REGULATOR"/>
    <property type="match status" value="1"/>
</dbReference>
<dbReference type="RefSeq" id="WP_074819943.1">
    <property type="nucleotide sequence ID" value="NZ_FNTI01000001.1"/>
</dbReference>
<organism evidence="7 8">
    <name type="scientific">Bradyrhizobium lablabi</name>
    <dbReference type="NCBI Taxonomy" id="722472"/>
    <lineage>
        <taxon>Bacteria</taxon>
        <taxon>Pseudomonadati</taxon>
        <taxon>Pseudomonadota</taxon>
        <taxon>Alphaproteobacteria</taxon>
        <taxon>Hyphomicrobiales</taxon>
        <taxon>Nitrobacteraceae</taxon>
        <taxon>Bradyrhizobium</taxon>
    </lineage>
</organism>
<comment type="function">
    <text evidence="1">NodD regulates the expression of the nodABCFE genes which encode other nodulation proteins. NodD is also a negative regulator of its own expression. Binds flavonoids as inducers.</text>
</comment>
<evidence type="ECO:0000256" key="5">
    <source>
        <dbReference type="ARBA" id="ARBA00023163"/>
    </source>
</evidence>
<gene>
    <name evidence="7" type="ORF">SAMN05444171_2844</name>
</gene>
<dbReference type="CDD" id="cd08432">
    <property type="entry name" value="PBP2_GcdR_TrpI_HvrB_AmpR_like"/>
    <property type="match status" value="1"/>
</dbReference>
<dbReference type="Pfam" id="PF00126">
    <property type="entry name" value="HTH_1"/>
    <property type="match status" value="1"/>
</dbReference>
<dbReference type="InterPro" id="IPR036390">
    <property type="entry name" value="WH_DNA-bd_sf"/>
</dbReference>